<dbReference type="PANTHER" id="PTHR24221:SF654">
    <property type="entry name" value="ATP-BINDING CASSETTE SUB-FAMILY B MEMBER 6"/>
    <property type="match status" value="1"/>
</dbReference>
<accession>A0A3S5Y343</accession>
<evidence type="ECO:0000256" key="8">
    <source>
        <dbReference type="ARBA" id="ARBA00023136"/>
    </source>
</evidence>
<feature type="transmembrane region" description="Helical" evidence="11">
    <location>
        <begin position="134"/>
        <end position="155"/>
    </location>
</feature>
<feature type="region of interest" description="Disordered" evidence="10">
    <location>
        <begin position="555"/>
        <end position="575"/>
    </location>
</feature>
<evidence type="ECO:0000256" key="7">
    <source>
        <dbReference type="ARBA" id="ARBA00022989"/>
    </source>
</evidence>
<keyword evidence="2" id="KW-0997">Cell inner membrane</keyword>
<dbReference type="GO" id="GO:0005524">
    <property type="term" value="F:ATP binding"/>
    <property type="evidence" value="ECO:0007669"/>
    <property type="project" value="UniProtKB-KW"/>
</dbReference>
<dbReference type="GO" id="GO:0140359">
    <property type="term" value="F:ABC-type transporter activity"/>
    <property type="evidence" value="ECO:0007669"/>
    <property type="project" value="InterPro"/>
</dbReference>
<dbReference type="InterPro" id="IPR027417">
    <property type="entry name" value="P-loop_NTPase"/>
</dbReference>
<dbReference type="InterPro" id="IPR014223">
    <property type="entry name" value="ABC_CydC/D"/>
</dbReference>
<keyword evidence="6" id="KW-1278">Translocase</keyword>
<evidence type="ECO:0000256" key="10">
    <source>
        <dbReference type="SAM" id="MobiDB-lite"/>
    </source>
</evidence>
<evidence type="ECO:0000259" key="12">
    <source>
        <dbReference type="PROSITE" id="PS50893"/>
    </source>
</evidence>
<evidence type="ECO:0000256" key="4">
    <source>
        <dbReference type="ARBA" id="ARBA00022741"/>
    </source>
</evidence>
<proteinExistence type="inferred from homology"/>
<feature type="transmembrane region" description="Helical" evidence="11">
    <location>
        <begin position="161"/>
        <end position="179"/>
    </location>
</feature>
<evidence type="ECO:0000256" key="5">
    <source>
        <dbReference type="ARBA" id="ARBA00022840"/>
    </source>
</evidence>
<comment type="subcellular location">
    <subcellularLocation>
        <location evidence="1">Cell inner membrane</location>
        <topology evidence="1">Multi-pass membrane protein</topology>
    </subcellularLocation>
</comment>
<evidence type="ECO:0000313" key="15">
    <source>
        <dbReference type="Proteomes" id="UP000006892"/>
    </source>
</evidence>
<dbReference type="SUPFAM" id="SSF52540">
    <property type="entry name" value="P-loop containing nucleoside triphosphate hydrolases"/>
    <property type="match status" value="1"/>
</dbReference>
<keyword evidence="2" id="KW-1003">Cell membrane</keyword>
<dbReference type="GO" id="GO:0034040">
    <property type="term" value="F:ATPase-coupled lipid transmembrane transporter activity"/>
    <property type="evidence" value="ECO:0007669"/>
    <property type="project" value="TreeGrafter"/>
</dbReference>
<dbReference type="InterPro" id="IPR017871">
    <property type="entry name" value="ABC_transporter-like_CS"/>
</dbReference>
<keyword evidence="8 11" id="KW-0472">Membrane</keyword>
<dbReference type="GO" id="GO:0005886">
    <property type="term" value="C:plasma membrane"/>
    <property type="evidence" value="ECO:0007669"/>
    <property type="project" value="UniProtKB-SubCell"/>
</dbReference>
<feature type="domain" description="ABC transporter" evidence="12">
    <location>
        <begin position="340"/>
        <end position="574"/>
    </location>
</feature>
<dbReference type="Gene3D" id="3.40.50.300">
    <property type="entry name" value="P-loop containing nucleotide triphosphate hydrolases"/>
    <property type="match status" value="1"/>
</dbReference>
<protein>
    <submittedName>
        <fullName evidence="14">ABC transporter ATPase subunit</fullName>
    </submittedName>
</protein>
<dbReference type="EMBL" id="FN563149">
    <property type="protein sequence ID" value="CBH46964.1"/>
    <property type="molecule type" value="Genomic_DNA"/>
</dbReference>
<dbReference type="PROSITE" id="PS50893">
    <property type="entry name" value="ABC_TRANSPORTER_2"/>
    <property type="match status" value="1"/>
</dbReference>
<dbReference type="KEGG" id="req:REQ_08510"/>
<dbReference type="Gene3D" id="1.20.1560.10">
    <property type="entry name" value="ABC transporter type 1, transmembrane domain"/>
    <property type="match status" value="1"/>
</dbReference>
<name>A0A3S5Y343_RHOH1</name>
<dbReference type="RefSeq" id="WP_013414959.1">
    <property type="nucleotide sequence ID" value="NC_014659.1"/>
</dbReference>
<organism evidence="14">
    <name type="scientific">Rhodococcus hoagii (strain 103S)</name>
    <name type="common">Rhodococcus equi</name>
    <dbReference type="NCBI Taxonomy" id="685727"/>
    <lineage>
        <taxon>Bacteria</taxon>
        <taxon>Bacillati</taxon>
        <taxon>Actinomycetota</taxon>
        <taxon>Actinomycetes</taxon>
        <taxon>Mycobacteriales</taxon>
        <taxon>Nocardiaceae</taxon>
        <taxon>Prescottella</taxon>
    </lineage>
</organism>
<evidence type="ECO:0000256" key="9">
    <source>
        <dbReference type="ARBA" id="ARBA00023455"/>
    </source>
</evidence>
<dbReference type="NCBIfam" id="TIGR02868">
    <property type="entry name" value="CydC"/>
    <property type="match status" value="1"/>
</dbReference>
<feature type="domain" description="ABC transmembrane type-1" evidence="13">
    <location>
        <begin position="20"/>
        <end position="308"/>
    </location>
</feature>
<feature type="transmembrane region" description="Helical" evidence="11">
    <location>
        <begin position="20"/>
        <end position="44"/>
    </location>
</feature>
<dbReference type="PROSITE" id="PS00211">
    <property type="entry name" value="ABC_TRANSPORTER_1"/>
    <property type="match status" value="1"/>
</dbReference>
<keyword evidence="3 11" id="KW-0812">Transmembrane</keyword>
<dbReference type="InterPro" id="IPR039421">
    <property type="entry name" value="Type_1_exporter"/>
</dbReference>
<dbReference type="InterPro" id="IPR003439">
    <property type="entry name" value="ABC_transporter-like_ATP-bd"/>
</dbReference>
<feature type="transmembrane region" description="Helical" evidence="11">
    <location>
        <begin position="280"/>
        <end position="306"/>
    </location>
</feature>
<feature type="transmembrane region" description="Helical" evidence="11">
    <location>
        <begin position="56"/>
        <end position="73"/>
    </location>
</feature>
<dbReference type="Pfam" id="PF00664">
    <property type="entry name" value="ABC_membrane"/>
    <property type="match status" value="1"/>
</dbReference>
<evidence type="ECO:0000256" key="2">
    <source>
        <dbReference type="ARBA" id="ARBA00022519"/>
    </source>
</evidence>
<dbReference type="Proteomes" id="UP001154400">
    <property type="component" value="Chromosome"/>
</dbReference>
<evidence type="ECO:0000313" key="14">
    <source>
        <dbReference type="EMBL" id="CBH46964.1"/>
    </source>
</evidence>
<dbReference type="AlphaFoldDB" id="A0A3S5Y343"/>
<dbReference type="GO" id="GO:0016887">
    <property type="term" value="F:ATP hydrolysis activity"/>
    <property type="evidence" value="ECO:0007669"/>
    <property type="project" value="InterPro"/>
</dbReference>
<reference evidence="14" key="1">
    <citation type="journal article" date="2010" name="PLoS Genet.">
        <title>The genome of a pathogenic rhodococcus: cooptive virulence underpinned by key gene acquisitions.</title>
        <authorList>
            <person name="Letek M."/>
            <person name="Gonzalez P."/>
            <person name="Macarthur I."/>
            <person name="Rodriguez H."/>
            <person name="Freeman T.C."/>
            <person name="Valero-Rello A."/>
            <person name="Blanco M."/>
            <person name="Buckley T."/>
            <person name="Cherevach I."/>
            <person name="Fahey R."/>
            <person name="Hapeshi A."/>
            <person name="Holdstock J."/>
            <person name="Leadon D."/>
            <person name="Navas J."/>
            <person name="Ocampo A."/>
            <person name="Quail M.A."/>
            <person name="Sanders M."/>
            <person name="Scortti M.M."/>
            <person name="Prescott J.F."/>
            <person name="Fogarty U."/>
            <person name="Meijer W.G."/>
            <person name="Parkhill J."/>
            <person name="Bentley S.D."/>
            <person name="Vazquez-Boland J.A."/>
        </authorList>
    </citation>
    <scope>NUCLEOTIDE SEQUENCE [LARGE SCALE GENOMIC DNA]</scope>
    <source>
        <strain evidence="14 15">103S</strain>
    </source>
</reference>
<evidence type="ECO:0000256" key="11">
    <source>
        <dbReference type="SAM" id="Phobius"/>
    </source>
</evidence>
<dbReference type="SUPFAM" id="SSF90123">
    <property type="entry name" value="ABC transporter transmembrane region"/>
    <property type="match status" value="1"/>
</dbReference>
<dbReference type="PROSITE" id="PS50929">
    <property type="entry name" value="ABC_TM1F"/>
    <property type="match status" value="1"/>
</dbReference>
<keyword evidence="4" id="KW-0547">Nucleotide-binding</keyword>
<dbReference type="SMART" id="SM00382">
    <property type="entry name" value="AAA"/>
    <property type="match status" value="1"/>
</dbReference>
<evidence type="ECO:0000256" key="1">
    <source>
        <dbReference type="ARBA" id="ARBA00004429"/>
    </source>
</evidence>
<dbReference type="InterPro" id="IPR011527">
    <property type="entry name" value="ABC1_TM_dom"/>
</dbReference>
<dbReference type="Pfam" id="PF00005">
    <property type="entry name" value="ABC_tran"/>
    <property type="match status" value="1"/>
</dbReference>
<evidence type="ECO:0000259" key="13">
    <source>
        <dbReference type="PROSITE" id="PS50929"/>
    </source>
</evidence>
<dbReference type="InterPro" id="IPR036640">
    <property type="entry name" value="ABC1_TM_sf"/>
</dbReference>
<keyword evidence="5" id="KW-0067">ATP-binding</keyword>
<feature type="transmembrane region" description="Helical" evidence="11">
    <location>
        <begin position="242"/>
        <end position="268"/>
    </location>
</feature>
<sequence length="575" mass="59094">MNRDLVRAIRLLDLEPRRVLAAIAAGVATLGSALALAALSAWLITRAWQMPPVLDLTVAVVAVRALGISRGLFRYLERLATHDAALRGTTSARTMIYRRLADGDPAAAAGLRRGDLLARTGADVDALGDVVIRALVPIAVAVVMSLSAVILLGLISPAGALVLAVALAVSGILAPWLSARAARLAESESAAATALFSETAVTALDHAAELRVAGRLDDVVARAEAADDEAVRAADRAAKPAAFAAAATPLAIGASVLGSLLIGITLYGTDGGAPGAMTPMSLAILVLVPLAAFEATGALPAAAVALTRARIASTRILELLDRAGEARPGGSRTPPDPADVRARDLRCGWPDGDKVTAPLDLDLPPGARIAVVGGSGAGKTTLLMTVAGLLPPVSGTVTVDGVPLADFRPDDLRREIGFFAEDAHLFDTSVLENLRVARGDLTEDDALSALRAVGLGEWVTRLPRGVHTSLGGGARAISGGQRRRLLLARALVSPARVLLLDEPTEHLDASDGAQILRELLDRNGSLVDAARTLVLVTHQLPADARPDRIVTVGEAPADAGDGVSPGEPMGASQRP</sequence>
<dbReference type="InterPro" id="IPR003593">
    <property type="entry name" value="AAA+_ATPase"/>
</dbReference>
<gene>
    <name evidence="14" type="ordered locus">REQ_08510</name>
</gene>
<keyword evidence="7 11" id="KW-1133">Transmembrane helix</keyword>
<dbReference type="PANTHER" id="PTHR24221">
    <property type="entry name" value="ATP-BINDING CASSETTE SUB-FAMILY B"/>
    <property type="match status" value="1"/>
</dbReference>
<dbReference type="GO" id="GO:0045454">
    <property type="term" value="P:cell redox homeostasis"/>
    <property type="evidence" value="ECO:0007669"/>
    <property type="project" value="InterPro"/>
</dbReference>
<evidence type="ECO:0000256" key="6">
    <source>
        <dbReference type="ARBA" id="ARBA00022967"/>
    </source>
</evidence>
<dbReference type="GO" id="GO:0034775">
    <property type="term" value="P:glutathione transmembrane transport"/>
    <property type="evidence" value="ECO:0007669"/>
    <property type="project" value="InterPro"/>
</dbReference>
<comment type="similarity">
    <text evidence="9">Belongs to the ABC transporter superfamily. Siderophore-Fe(3+) uptake transporter (SIUT) (TC 3.A.1.21) family.</text>
</comment>
<evidence type="ECO:0000256" key="3">
    <source>
        <dbReference type="ARBA" id="ARBA00022692"/>
    </source>
</evidence>